<dbReference type="InterPro" id="IPR036116">
    <property type="entry name" value="FN3_sf"/>
</dbReference>
<dbReference type="PANTHER" id="PTHR46708:SF2">
    <property type="entry name" value="FIBRONECTIN TYPE-III DOMAIN-CONTAINING PROTEIN"/>
    <property type="match status" value="1"/>
</dbReference>
<feature type="compositionally biased region" description="Basic and acidic residues" evidence="2">
    <location>
        <begin position="330"/>
        <end position="339"/>
    </location>
</feature>
<feature type="region of interest" description="Disordered" evidence="2">
    <location>
        <begin position="322"/>
        <end position="380"/>
    </location>
</feature>
<sequence>MTQESVPIATPALLFPTRSAHWLNSSWVPLSYATARGDIVEYKIQWRRVEDQTDQELNQGNTDLVPANVTNYVVTGLHADTDYEIRILARTSSGFPTRATQLGWSIIHTRPDPQLPTPTLWVKPHPHAPEGGVALLEWEFDASVRATVVDEQDKVFNAEDDTSRVEEGFASLDDSMDMMRHTEGGVKADLERHDHTEGDDDDEDRLQGWRLIVESQGGGDRRIMHMMARERSVKVDELESNTLYKFILIGLFPQEITTDPGIRYLYTGPPDETREATLAPPRDLGVQQVNSSTVRIYWTPGGGVENYEHNLTMSSGEIGNYGGNSNLDGDGAKSPDRIGKYVTSNSDAPSGENWKRDTADAKSGGDRVKRTPPSGGEKENYVVSVRRDESSEETMVEASEPFVLLNDLDPYTWYHFKVKAVRGASAEFSLYSYTLEYRTPQSTSSQVRDISVRPLNDSSIQVTWSPPDLVNGKLAMYQISFSLDLGQRWGTWPFVQVPSDATTWDISGLQPHSTYFVTVQAVTQAGVSEASPPTTVVTLGTGATGLDQASSDTGYQEPPGSIQSDQLLGIIVGCAIGALCVTLCTGTLLYKRRCSKPSLTPNPASRGGGGGGQCGSVGSAVCRVSPQRHRLEHGMMYEMDCMQADKHTDTNGHDCYPNGGVLLPLISNGRVPNGAPTIVRITENPQVTILHPSHYYWLPNGAPTIVRITENPQFSSSELDGERCNGEADSLLSGVEDGHHTTYTTLLETSGVASTGEGGDSGFCGGGDDRLPLSLGCGPPLHCGDQSESPNPPSPPLPPPTVPSSPSPLSLDILVDDGFHEALTSLAEPSRYCTRNRGGVVSQC</sequence>
<proteinExistence type="predicted"/>
<feature type="region of interest" description="Disordered" evidence="2">
    <location>
        <begin position="776"/>
        <end position="809"/>
    </location>
</feature>
<feature type="compositionally biased region" description="Basic and acidic residues" evidence="2">
    <location>
        <begin position="353"/>
        <end position="369"/>
    </location>
</feature>
<dbReference type="SMART" id="SM00060">
    <property type="entry name" value="FN3"/>
    <property type="match status" value="3"/>
</dbReference>
<dbReference type="Gene3D" id="2.60.40.10">
    <property type="entry name" value="Immunoglobulins"/>
    <property type="match status" value="3"/>
</dbReference>
<evidence type="ECO:0000256" key="3">
    <source>
        <dbReference type="SAM" id="Phobius"/>
    </source>
</evidence>
<evidence type="ECO:0000259" key="4">
    <source>
        <dbReference type="PROSITE" id="PS50853"/>
    </source>
</evidence>
<dbReference type="InterPro" id="IPR013783">
    <property type="entry name" value="Ig-like_fold"/>
</dbReference>
<feature type="domain" description="Fibronectin type-III" evidence="4">
    <location>
        <begin position="446"/>
        <end position="541"/>
    </location>
</feature>
<keyword evidence="3" id="KW-0812">Transmembrane</keyword>
<dbReference type="CDD" id="cd00063">
    <property type="entry name" value="FN3"/>
    <property type="match status" value="3"/>
</dbReference>
<keyword evidence="3" id="KW-1133">Transmembrane helix</keyword>
<keyword evidence="5" id="KW-0675">Receptor</keyword>
<feature type="region of interest" description="Disordered" evidence="2">
    <location>
        <begin position="714"/>
        <end position="735"/>
    </location>
</feature>
<dbReference type="InterPro" id="IPR003961">
    <property type="entry name" value="FN3_dom"/>
</dbReference>
<organism evidence="5">
    <name type="scientific">Cacopsylla melanoneura</name>
    <dbReference type="NCBI Taxonomy" id="428564"/>
    <lineage>
        <taxon>Eukaryota</taxon>
        <taxon>Metazoa</taxon>
        <taxon>Ecdysozoa</taxon>
        <taxon>Arthropoda</taxon>
        <taxon>Hexapoda</taxon>
        <taxon>Insecta</taxon>
        <taxon>Pterygota</taxon>
        <taxon>Neoptera</taxon>
        <taxon>Paraneoptera</taxon>
        <taxon>Hemiptera</taxon>
        <taxon>Sternorrhyncha</taxon>
        <taxon>Psylloidea</taxon>
        <taxon>Psyllidae</taxon>
        <taxon>Psyllinae</taxon>
        <taxon>Cacopsylla</taxon>
    </lineage>
</organism>
<keyword evidence="1" id="KW-0677">Repeat</keyword>
<dbReference type="Pfam" id="PF00041">
    <property type="entry name" value="fn3"/>
    <property type="match status" value="2"/>
</dbReference>
<dbReference type="AlphaFoldDB" id="A0A8D8QHV7"/>
<dbReference type="SUPFAM" id="SSF49265">
    <property type="entry name" value="Fibronectin type III"/>
    <property type="match status" value="2"/>
</dbReference>
<name>A0A8D8QHV7_9HEMI</name>
<reference evidence="5" key="1">
    <citation type="submission" date="2021-05" db="EMBL/GenBank/DDBJ databases">
        <authorList>
            <person name="Alioto T."/>
            <person name="Alioto T."/>
            <person name="Gomez Garrido J."/>
        </authorList>
    </citation>
    <scope>NUCLEOTIDE SEQUENCE</scope>
</reference>
<evidence type="ECO:0000256" key="1">
    <source>
        <dbReference type="ARBA" id="ARBA00022737"/>
    </source>
</evidence>
<feature type="transmembrane region" description="Helical" evidence="3">
    <location>
        <begin position="567"/>
        <end position="590"/>
    </location>
</feature>
<feature type="compositionally biased region" description="Pro residues" evidence="2">
    <location>
        <begin position="790"/>
        <end position="806"/>
    </location>
</feature>
<protein>
    <submittedName>
        <fullName evidence="5">Ephrin type-A receptor 7</fullName>
    </submittedName>
</protein>
<dbReference type="EMBL" id="HBUF01078771">
    <property type="protein sequence ID" value="CAG6632155.1"/>
    <property type="molecule type" value="Transcribed_RNA"/>
</dbReference>
<feature type="domain" description="Fibronectin type-III" evidence="4">
    <location>
        <begin position="348"/>
        <end position="442"/>
    </location>
</feature>
<evidence type="ECO:0000256" key="2">
    <source>
        <dbReference type="SAM" id="MobiDB-lite"/>
    </source>
</evidence>
<keyword evidence="3" id="KW-0472">Membrane</keyword>
<evidence type="ECO:0000313" key="5">
    <source>
        <dbReference type="EMBL" id="CAG6632155.1"/>
    </source>
</evidence>
<dbReference type="InterPro" id="IPR050991">
    <property type="entry name" value="ECM_Regulatory_Proteins"/>
</dbReference>
<dbReference type="PANTHER" id="PTHR46708">
    <property type="entry name" value="TENASCIN"/>
    <property type="match status" value="1"/>
</dbReference>
<accession>A0A8D8QHV7</accession>
<dbReference type="PROSITE" id="PS50853">
    <property type="entry name" value="FN3"/>
    <property type="match status" value="3"/>
</dbReference>
<feature type="domain" description="Fibronectin type-III" evidence="4">
    <location>
        <begin position="7"/>
        <end position="112"/>
    </location>
</feature>